<keyword evidence="3" id="KW-1185">Reference proteome</keyword>
<name>R7QJC1_CHOCR</name>
<organism evidence="2 3">
    <name type="scientific">Chondrus crispus</name>
    <name type="common">Carrageen Irish moss</name>
    <name type="synonym">Polymorpha crispa</name>
    <dbReference type="NCBI Taxonomy" id="2769"/>
    <lineage>
        <taxon>Eukaryota</taxon>
        <taxon>Rhodophyta</taxon>
        <taxon>Florideophyceae</taxon>
        <taxon>Rhodymeniophycidae</taxon>
        <taxon>Gigartinales</taxon>
        <taxon>Gigartinaceae</taxon>
        <taxon>Chondrus</taxon>
    </lineage>
</organism>
<protein>
    <submittedName>
        <fullName evidence="2">Uncharacterized protein</fullName>
    </submittedName>
</protein>
<dbReference type="Proteomes" id="UP000012073">
    <property type="component" value="Unassembled WGS sequence"/>
</dbReference>
<sequence length="46" mass="5468">MTCYVGLNFHFLLVIYYCLYESITIFYGRIVVPRNLVYVSELGWVV</sequence>
<dbReference type="GeneID" id="17325830"/>
<accession>R7QJC1</accession>
<keyword evidence="1" id="KW-0472">Membrane</keyword>
<dbReference type="EMBL" id="HG001903">
    <property type="protein sequence ID" value="CDF38199.1"/>
    <property type="molecule type" value="Genomic_DNA"/>
</dbReference>
<evidence type="ECO:0000256" key="1">
    <source>
        <dbReference type="SAM" id="Phobius"/>
    </source>
</evidence>
<dbReference type="AlphaFoldDB" id="R7QJC1"/>
<evidence type="ECO:0000313" key="3">
    <source>
        <dbReference type="Proteomes" id="UP000012073"/>
    </source>
</evidence>
<proteinExistence type="predicted"/>
<evidence type="ECO:0000313" key="2">
    <source>
        <dbReference type="EMBL" id="CDF38199.1"/>
    </source>
</evidence>
<dbReference type="Gramene" id="CDF38199">
    <property type="protein sequence ID" value="CDF38199"/>
    <property type="gene ID" value="CHC_T00000545001"/>
</dbReference>
<dbReference type="RefSeq" id="XP_005718084.1">
    <property type="nucleotide sequence ID" value="XM_005718027.1"/>
</dbReference>
<feature type="transmembrane region" description="Helical" evidence="1">
    <location>
        <begin position="6"/>
        <end position="27"/>
    </location>
</feature>
<keyword evidence="1" id="KW-1133">Transmembrane helix</keyword>
<dbReference type="PhylomeDB" id="R7QJC1"/>
<reference evidence="3" key="1">
    <citation type="journal article" date="2013" name="Proc. Natl. Acad. Sci. U.S.A.">
        <title>Genome structure and metabolic features in the red seaweed Chondrus crispus shed light on evolution of the Archaeplastida.</title>
        <authorList>
            <person name="Collen J."/>
            <person name="Porcel B."/>
            <person name="Carre W."/>
            <person name="Ball S.G."/>
            <person name="Chaparro C."/>
            <person name="Tonon T."/>
            <person name="Barbeyron T."/>
            <person name="Michel G."/>
            <person name="Noel B."/>
            <person name="Valentin K."/>
            <person name="Elias M."/>
            <person name="Artiguenave F."/>
            <person name="Arun A."/>
            <person name="Aury J.M."/>
            <person name="Barbosa-Neto J.F."/>
            <person name="Bothwell J.H."/>
            <person name="Bouget F.Y."/>
            <person name="Brillet L."/>
            <person name="Cabello-Hurtado F."/>
            <person name="Capella-Gutierrez S."/>
            <person name="Charrier B."/>
            <person name="Cladiere L."/>
            <person name="Cock J.M."/>
            <person name="Coelho S.M."/>
            <person name="Colleoni C."/>
            <person name="Czjzek M."/>
            <person name="Da Silva C."/>
            <person name="Delage L."/>
            <person name="Denoeud F."/>
            <person name="Deschamps P."/>
            <person name="Dittami S.M."/>
            <person name="Gabaldon T."/>
            <person name="Gachon C.M."/>
            <person name="Groisillier A."/>
            <person name="Herve C."/>
            <person name="Jabbari K."/>
            <person name="Katinka M."/>
            <person name="Kloareg B."/>
            <person name="Kowalczyk N."/>
            <person name="Labadie K."/>
            <person name="Leblanc C."/>
            <person name="Lopez P.J."/>
            <person name="McLachlan D.H."/>
            <person name="Meslet-Cladiere L."/>
            <person name="Moustafa A."/>
            <person name="Nehr Z."/>
            <person name="Nyvall Collen P."/>
            <person name="Panaud O."/>
            <person name="Partensky F."/>
            <person name="Poulain J."/>
            <person name="Rensing S.A."/>
            <person name="Rousvoal S."/>
            <person name="Samson G."/>
            <person name="Symeonidi A."/>
            <person name="Weissenbach J."/>
            <person name="Zambounis A."/>
            <person name="Wincker P."/>
            <person name="Boyen C."/>
        </authorList>
    </citation>
    <scope>NUCLEOTIDE SEQUENCE [LARGE SCALE GENOMIC DNA]</scope>
    <source>
        <strain evidence="3">cv. Stackhouse</strain>
    </source>
</reference>
<dbReference type="KEGG" id="ccp:CHC_T00000545001"/>
<keyword evidence="1" id="KW-0812">Transmembrane</keyword>
<gene>
    <name evidence="2" type="ORF">CHC_T00000545001</name>
</gene>